<gene>
    <name evidence="1" type="ORF">DSM04_103304</name>
</gene>
<proteinExistence type="predicted"/>
<keyword evidence="2" id="KW-1185">Reference proteome</keyword>
<protein>
    <submittedName>
        <fullName evidence="1">Uncharacterized protein</fullName>
    </submittedName>
</protein>
<dbReference type="Proteomes" id="UP000289821">
    <property type="component" value="Unassembled WGS sequence"/>
</dbReference>
<dbReference type="EMBL" id="QOVI01000003">
    <property type="protein sequence ID" value="RXG15416.1"/>
    <property type="molecule type" value="Genomic_DNA"/>
</dbReference>
<reference evidence="1 2" key="1">
    <citation type="submission" date="2018-07" db="EMBL/GenBank/DDBJ databases">
        <title>Leeuwenhoekiella genomics.</title>
        <authorList>
            <person name="Tahon G."/>
            <person name="Willems A."/>
        </authorList>
    </citation>
    <scope>NUCLEOTIDE SEQUENCE [LARGE SCALE GENOMIC DNA]</scope>
    <source>
        <strain evidence="1 2">R-50232</strain>
    </source>
</reference>
<sequence>MIKGLAFTFWGSTDPSAAMTNRSDEAFLVEGQHKYRLSWHKISSAQKIYKALRPYSKGVLVYRDKIAKNALTDADIKAGLDEPNTTINIHWSGDGNTNFSAGCQVIAGRSYIDPDGTLIDCSPYSAISYSGLSNGQTHGAYNVLSDLVVCYNKLGDDTVWYTLGRENNLKEIVNTFPIDFLEKTLNQLKNI</sequence>
<dbReference type="AlphaFoldDB" id="A0A4Q0NVU2"/>
<evidence type="ECO:0000313" key="1">
    <source>
        <dbReference type="EMBL" id="RXG15416.1"/>
    </source>
</evidence>
<accession>A0A4Q0NVU2</accession>
<evidence type="ECO:0000313" key="2">
    <source>
        <dbReference type="Proteomes" id="UP000289821"/>
    </source>
</evidence>
<name>A0A4Q0NVU2_9FLAO</name>
<comment type="caution">
    <text evidence="1">The sequence shown here is derived from an EMBL/GenBank/DDBJ whole genome shotgun (WGS) entry which is preliminary data.</text>
</comment>
<organism evidence="1 2">
    <name type="scientific">Leeuwenhoekiella aestuarii</name>
    <dbReference type="NCBI Taxonomy" id="2249426"/>
    <lineage>
        <taxon>Bacteria</taxon>
        <taxon>Pseudomonadati</taxon>
        <taxon>Bacteroidota</taxon>
        <taxon>Flavobacteriia</taxon>
        <taxon>Flavobacteriales</taxon>
        <taxon>Flavobacteriaceae</taxon>
        <taxon>Leeuwenhoekiella</taxon>
    </lineage>
</organism>